<dbReference type="SMART" id="SM00387">
    <property type="entry name" value="HATPase_c"/>
    <property type="match status" value="1"/>
</dbReference>
<keyword evidence="5" id="KW-0597">Phosphoprotein</keyword>
<name>A0A9J6P3H3_9CLOT</name>
<dbReference type="Gene3D" id="1.10.287.130">
    <property type="match status" value="1"/>
</dbReference>
<keyword evidence="12" id="KW-0175">Coiled coil</keyword>
<keyword evidence="4" id="KW-1003">Cell membrane</keyword>
<keyword evidence="10" id="KW-0902">Two-component regulatory system</keyword>
<dbReference type="InterPro" id="IPR003661">
    <property type="entry name" value="HisK_dim/P_dom"/>
</dbReference>
<keyword evidence="11 13" id="KW-0472">Membrane</keyword>
<feature type="transmembrane region" description="Helical" evidence="13">
    <location>
        <begin position="35"/>
        <end position="56"/>
    </location>
</feature>
<dbReference type="RefSeq" id="WP_250860321.1">
    <property type="nucleotide sequence ID" value="NZ_JAGSOJ010000003.1"/>
</dbReference>
<feature type="domain" description="Histidine kinase" evidence="14">
    <location>
        <begin position="404"/>
        <end position="622"/>
    </location>
</feature>
<evidence type="ECO:0000259" key="15">
    <source>
        <dbReference type="PROSITE" id="PS50113"/>
    </source>
</evidence>
<dbReference type="GO" id="GO:0000155">
    <property type="term" value="F:phosphorelay sensor kinase activity"/>
    <property type="evidence" value="ECO:0007669"/>
    <property type="project" value="InterPro"/>
</dbReference>
<keyword evidence="8" id="KW-0418">Kinase</keyword>
<comment type="subcellular location">
    <subcellularLocation>
        <location evidence="2">Cell membrane</location>
        <topology evidence="2">Multi-pass membrane protein</topology>
    </subcellularLocation>
</comment>
<feature type="coiled-coil region" evidence="12">
    <location>
        <begin position="339"/>
        <end position="376"/>
    </location>
</feature>
<feature type="transmembrane region" description="Helical" evidence="13">
    <location>
        <begin position="137"/>
        <end position="154"/>
    </location>
</feature>
<dbReference type="EMBL" id="JAGSOJ010000003">
    <property type="protein sequence ID" value="MCM1991215.1"/>
    <property type="molecule type" value="Genomic_DNA"/>
</dbReference>
<dbReference type="GO" id="GO:0071555">
    <property type="term" value="P:cell wall organization"/>
    <property type="evidence" value="ECO:0007669"/>
    <property type="project" value="InterPro"/>
</dbReference>
<organism evidence="16 17">
    <name type="scientific">Oceanirhabdus seepicola</name>
    <dbReference type="NCBI Taxonomy" id="2828781"/>
    <lineage>
        <taxon>Bacteria</taxon>
        <taxon>Bacillati</taxon>
        <taxon>Bacillota</taxon>
        <taxon>Clostridia</taxon>
        <taxon>Eubacteriales</taxon>
        <taxon>Clostridiaceae</taxon>
        <taxon>Oceanirhabdus</taxon>
    </lineage>
</organism>
<evidence type="ECO:0000256" key="3">
    <source>
        <dbReference type="ARBA" id="ARBA00012438"/>
    </source>
</evidence>
<dbReference type="InterPro" id="IPR050736">
    <property type="entry name" value="Sensor_HK_Regulatory"/>
</dbReference>
<dbReference type="Gene3D" id="3.30.450.20">
    <property type="entry name" value="PAS domain"/>
    <property type="match status" value="1"/>
</dbReference>
<dbReference type="PROSITE" id="PS50109">
    <property type="entry name" value="HIS_KIN"/>
    <property type="match status" value="1"/>
</dbReference>
<dbReference type="InterPro" id="IPR011620">
    <property type="entry name" value="Sig_transdc_His_kinase_LytS_TM"/>
</dbReference>
<reference evidence="16" key="1">
    <citation type="journal article" date="2021" name="mSystems">
        <title>Bacteria and Archaea Synergistically Convert Glycine Betaine to Biogenic Methane in the Formosa Cold Seep of the South China Sea.</title>
        <authorList>
            <person name="Li L."/>
            <person name="Zhang W."/>
            <person name="Zhang S."/>
            <person name="Song L."/>
            <person name="Sun Q."/>
            <person name="Zhang H."/>
            <person name="Xiang H."/>
            <person name="Dong X."/>
        </authorList>
    </citation>
    <scope>NUCLEOTIDE SEQUENCE</scope>
    <source>
        <strain evidence="16">ZWT</strain>
    </source>
</reference>
<evidence type="ECO:0000256" key="9">
    <source>
        <dbReference type="ARBA" id="ARBA00022989"/>
    </source>
</evidence>
<keyword evidence="9 13" id="KW-1133">Transmembrane helix</keyword>
<keyword evidence="17" id="KW-1185">Reference proteome</keyword>
<dbReference type="PANTHER" id="PTHR43711">
    <property type="entry name" value="TWO-COMPONENT HISTIDINE KINASE"/>
    <property type="match status" value="1"/>
</dbReference>
<dbReference type="SUPFAM" id="SSF47384">
    <property type="entry name" value="Homodimeric domain of signal transducing histidine kinase"/>
    <property type="match status" value="1"/>
</dbReference>
<dbReference type="CDD" id="cd00082">
    <property type="entry name" value="HisKA"/>
    <property type="match status" value="1"/>
</dbReference>
<evidence type="ECO:0000259" key="14">
    <source>
        <dbReference type="PROSITE" id="PS50109"/>
    </source>
</evidence>
<feature type="transmembrane region" description="Helical" evidence="13">
    <location>
        <begin position="5"/>
        <end position="23"/>
    </location>
</feature>
<evidence type="ECO:0000256" key="12">
    <source>
        <dbReference type="SAM" id="Coils"/>
    </source>
</evidence>
<feature type="transmembrane region" description="Helical" evidence="13">
    <location>
        <begin position="68"/>
        <end position="88"/>
    </location>
</feature>
<dbReference type="InterPro" id="IPR013767">
    <property type="entry name" value="PAS_fold"/>
</dbReference>
<dbReference type="SUPFAM" id="SSF55785">
    <property type="entry name" value="PYP-like sensor domain (PAS domain)"/>
    <property type="match status" value="1"/>
</dbReference>
<dbReference type="InterPro" id="IPR003594">
    <property type="entry name" value="HATPase_dom"/>
</dbReference>
<dbReference type="EC" id="2.7.13.3" evidence="3"/>
<evidence type="ECO:0000256" key="1">
    <source>
        <dbReference type="ARBA" id="ARBA00000085"/>
    </source>
</evidence>
<evidence type="ECO:0000313" key="17">
    <source>
        <dbReference type="Proteomes" id="UP001056429"/>
    </source>
</evidence>
<feature type="domain" description="PAC" evidence="15">
    <location>
        <begin position="299"/>
        <end position="351"/>
    </location>
</feature>
<dbReference type="InterPro" id="IPR000014">
    <property type="entry name" value="PAS"/>
</dbReference>
<dbReference type="PANTHER" id="PTHR43711:SF31">
    <property type="entry name" value="HISTIDINE KINASE"/>
    <property type="match status" value="1"/>
</dbReference>
<evidence type="ECO:0000256" key="4">
    <source>
        <dbReference type="ARBA" id="ARBA00022475"/>
    </source>
</evidence>
<dbReference type="SMART" id="SM00388">
    <property type="entry name" value="HisKA"/>
    <property type="match status" value="1"/>
</dbReference>
<dbReference type="SUPFAM" id="SSF55874">
    <property type="entry name" value="ATPase domain of HSP90 chaperone/DNA topoisomerase II/histidine kinase"/>
    <property type="match status" value="1"/>
</dbReference>
<dbReference type="InterPro" id="IPR000700">
    <property type="entry name" value="PAS-assoc_C"/>
</dbReference>
<evidence type="ECO:0000256" key="13">
    <source>
        <dbReference type="SAM" id="Phobius"/>
    </source>
</evidence>
<protein>
    <recommendedName>
        <fullName evidence="3">histidine kinase</fullName>
        <ecNumber evidence="3">2.7.13.3</ecNumber>
    </recommendedName>
</protein>
<feature type="transmembrane region" description="Helical" evidence="13">
    <location>
        <begin position="160"/>
        <end position="185"/>
    </location>
</feature>
<dbReference type="InterPro" id="IPR036890">
    <property type="entry name" value="HATPase_C_sf"/>
</dbReference>
<dbReference type="InterPro" id="IPR005467">
    <property type="entry name" value="His_kinase_dom"/>
</dbReference>
<dbReference type="PRINTS" id="PR00344">
    <property type="entry name" value="BCTRLSENSOR"/>
</dbReference>
<dbReference type="GO" id="GO:0005886">
    <property type="term" value="C:plasma membrane"/>
    <property type="evidence" value="ECO:0007669"/>
    <property type="project" value="UniProtKB-SubCell"/>
</dbReference>
<evidence type="ECO:0000256" key="5">
    <source>
        <dbReference type="ARBA" id="ARBA00022553"/>
    </source>
</evidence>
<proteinExistence type="predicted"/>
<accession>A0A9J6P3H3</accession>
<reference evidence="16" key="2">
    <citation type="submission" date="2021-04" db="EMBL/GenBank/DDBJ databases">
        <authorList>
            <person name="Dong X."/>
        </authorList>
    </citation>
    <scope>NUCLEOTIDE SEQUENCE</scope>
    <source>
        <strain evidence="16">ZWT</strain>
    </source>
</reference>
<keyword evidence="6" id="KW-0808">Transferase</keyword>
<dbReference type="Gene3D" id="1.10.1760.20">
    <property type="match status" value="1"/>
</dbReference>
<keyword evidence="7 13" id="KW-0812">Transmembrane</keyword>
<feature type="transmembrane region" description="Helical" evidence="13">
    <location>
        <begin position="94"/>
        <end position="116"/>
    </location>
</feature>
<dbReference type="InterPro" id="IPR035965">
    <property type="entry name" value="PAS-like_dom_sf"/>
</dbReference>
<evidence type="ECO:0000256" key="2">
    <source>
        <dbReference type="ARBA" id="ARBA00004651"/>
    </source>
</evidence>
<evidence type="ECO:0000256" key="7">
    <source>
        <dbReference type="ARBA" id="ARBA00022692"/>
    </source>
</evidence>
<dbReference type="FunFam" id="1.10.287.130:FF:000001">
    <property type="entry name" value="Two-component sensor histidine kinase"/>
    <property type="match status" value="1"/>
</dbReference>
<dbReference type="AlphaFoldDB" id="A0A9J6P3H3"/>
<dbReference type="Gene3D" id="3.30.565.10">
    <property type="entry name" value="Histidine kinase-like ATPase, C-terminal domain"/>
    <property type="match status" value="1"/>
</dbReference>
<evidence type="ECO:0000256" key="6">
    <source>
        <dbReference type="ARBA" id="ARBA00022679"/>
    </source>
</evidence>
<dbReference type="Pfam" id="PF00989">
    <property type="entry name" value="PAS"/>
    <property type="match status" value="1"/>
</dbReference>
<dbReference type="GO" id="GO:0006355">
    <property type="term" value="P:regulation of DNA-templated transcription"/>
    <property type="evidence" value="ECO:0007669"/>
    <property type="project" value="InterPro"/>
</dbReference>
<dbReference type="Pfam" id="PF00512">
    <property type="entry name" value="HisKA"/>
    <property type="match status" value="1"/>
</dbReference>
<evidence type="ECO:0000256" key="10">
    <source>
        <dbReference type="ARBA" id="ARBA00023012"/>
    </source>
</evidence>
<evidence type="ECO:0000256" key="11">
    <source>
        <dbReference type="ARBA" id="ARBA00023136"/>
    </source>
</evidence>
<gene>
    <name evidence="16" type="ORF">KDK92_15885</name>
</gene>
<dbReference type="PROSITE" id="PS50113">
    <property type="entry name" value="PAC"/>
    <property type="match status" value="1"/>
</dbReference>
<evidence type="ECO:0000313" key="16">
    <source>
        <dbReference type="EMBL" id="MCM1991215.1"/>
    </source>
</evidence>
<dbReference type="FunFam" id="3.30.565.10:FF:000006">
    <property type="entry name" value="Sensor histidine kinase WalK"/>
    <property type="match status" value="1"/>
</dbReference>
<dbReference type="CDD" id="cd00130">
    <property type="entry name" value="PAS"/>
    <property type="match status" value="1"/>
</dbReference>
<sequence>MIVSFLHNIIVVSGFIFISIKIGELFSKKQIKEKYAIWVLALWGSILSIITISEAFQYKGMNFDIRAVPIFLIAHLLGIKAGLVSAILPSLYRWYIGGPTALVGIISGTLLPALIGGIFYKKKIDRFTYLIKNTKRIMIIYLFQSLVRSVIFYFTLEVSFIFWLIINVLMTLFSEAALFIILSIAKDNNKKIFYINEINNKQKEVELLNDRLKTKNNTLNALINVMPVGVIVSDANGKITLTNTAADNILEDKAHKLGGISINDNKIEKVYTLHTIDGREISQEEHPLVRSIKNGEVIKEQELLVRTKDKKEKVILGGTSPVYDYNNKIIHGVGIFKDITKEKKAKEIKNALIEELSNEREKLEKKNQQLILLTEQHMRTLESLYRKNEELKIANKAKSSFIANISHELRTPLNIIMTYLEYILEEEDGKLNIVQKDMLQTTYNNSDRLKYLINDLLDLSRLETNKNKFNFTAIGVNKFLTSLIIDRSILIKDKDTNISFNPLENELYIIVDELRLRQVIDNIIDNAIKFSNDGDIEISLKEIEGYIEICIKDYGVGIEPEKIEDIFKPFYQIDDSTKKKYKGVGLGLSIVKKIIEAFGGNVFIKNNDDKGCTFKITVPVDCSAKGGN</sequence>
<dbReference type="InterPro" id="IPR004358">
    <property type="entry name" value="Sig_transdc_His_kin-like_C"/>
</dbReference>
<comment type="catalytic activity">
    <reaction evidence="1">
        <text>ATP + protein L-histidine = ADP + protein N-phospho-L-histidine.</text>
        <dbReference type="EC" id="2.7.13.3"/>
    </reaction>
</comment>
<dbReference type="Proteomes" id="UP001056429">
    <property type="component" value="Unassembled WGS sequence"/>
</dbReference>
<dbReference type="NCBIfam" id="TIGR00229">
    <property type="entry name" value="sensory_box"/>
    <property type="match status" value="1"/>
</dbReference>
<dbReference type="Pfam" id="PF07694">
    <property type="entry name" value="5TM-5TMR_LYT"/>
    <property type="match status" value="1"/>
</dbReference>
<dbReference type="InterPro" id="IPR036097">
    <property type="entry name" value="HisK_dim/P_sf"/>
</dbReference>
<evidence type="ECO:0000256" key="8">
    <source>
        <dbReference type="ARBA" id="ARBA00022777"/>
    </source>
</evidence>
<comment type="caution">
    <text evidence="16">The sequence shown here is derived from an EMBL/GenBank/DDBJ whole genome shotgun (WGS) entry which is preliminary data.</text>
</comment>
<dbReference type="Pfam" id="PF02518">
    <property type="entry name" value="HATPase_c"/>
    <property type="match status" value="1"/>
</dbReference>